<feature type="signal peptide" evidence="1">
    <location>
        <begin position="1"/>
        <end position="18"/>
    </location>
</feature>
<dbReference type="EMBL" id="FIHS01000033">
    <property type="protein sequence ID" value="CYV59326.1"/>
    <property type="molecule type" value="Genomic_DNA"/>
</dbReference>
<evidence type="ECO:0000313" key="3">
    <source>
        <dbReference type="Proteomes" id="UP000071533"/>
    </source>
</evidence>
<keyword evidence="1" id="KW-0732">Signal</keyword>
<evidence type="ECO:0008006" key="4">
    <source>
        <dbReference type="Google" id="ProtNLM"/>
    </source>
</evidence>
<evidence type="ECO:0000313" key="2">
    <source>
        <dbReference type="EMBL" id="CYV59326.1"/>
    </source>
</evidence>
<dbReference type="RefSeq" id="WP_044690354.1">
    <property type="nucleotide sequence ID" value="NZ_CEEO01000027.1"/>
</dbReference>
<accession>A0A0Z8JSM7</accession>
<organism evidence="2 3">
    <name type="scientific">Streptococcus suis</name>
    <dbReference type="NCBI Taxonomy" id="1307"/>
    <lineage>
        <taxon>Bacteria</taxon>
        <taxon>Bacillati</taxon>
        <taxon>Bacillota</taxon>
        <taxon>Bacilli</taxon>
        <taxon>Lactobacillales</taxon>
        <taxon>Streptococcaceae</taxon>
        <taxon>Streptococcus</taxon>
    </lineage>
</organism>
<name>A0A0Z8JSM7_STRSU</name>
<dbReference type="AlphaFoldDB" id="A0A0Z8JSM7"/>
<gene>
    <name evidence="2" type="ORF">ERS132431_01978</name>
</gene>
<dbReference type="PROSITE" id="PS51257">
    <property type="entry name" value="PROKAR_LIPOPROTEIN"/>
    <property type="match status" value="1"/>
</dbReference>
<evidence type="ECO:0000256" key="1">
    <source>
        <dbReference type="SAM" id="SignalP"/>
    </source>
</evidence>
<reference evidence="2 3" key="1">
    <citation type="submission" date="2016-02" db="EMBL/GenBank/DDBJ databases">
        <authorList>
            <consortium name="Pathogen Informatics"/>
        </authorList>
    </citation>
    <scope>NUCLEOTIDE SEQUENCE [LARGE SCALE GENOMIC DNA]</scope>
    <source>
        <strain evidence="2 3">LSS69</strain>
    </source>
</reference>
<feature type="chain" id="PRO_5041043740" description="Lipoprotein" evidence="1">
    <location>
        <begin position="19"/>
        <end position="360"/>
    </location>
</feature>
<protein>
    <recommendedName>
        <fullName evidence="4">Lipoprotein</fullName>
    </recommendedName>
</protein>
<sequence>MKKILVFLFFFPFLLLTACYDFTDHSSQGHQETRSIKEGYQELTNQVYLSNNIETSHTEALPTFDTEKGEKEHLVAAAQNFMGEGTTVTEVVEDRYPITRLQKEDIRADITISKTGSWLNLKSPASSDLESTFTALLSDALYNNIEITDFDETLPFSKEDSVSKVQDFLNNLHLGFEDYDYLVYSVSKESLLAYLPTYEKNAADMKGSTVVADNLTDIYYITVYPKLSGKRVIDEETQLGSSGEINFVKGPSLNFIVTEAGIQKILIAGLILPTEKKEEVTTVSVQKGLEALKNKYQDLILEDPVYIQDYTIEYVPLPVQEGELYGGNLYRPFLVFKVQENDRSYKVLIDPVTGKEVGST</sequence>
<dbReference type="Proteomes" id="UP000071533">
    <property type="component" value="Unassembled WGS sequence"/>
</dbReference>
<proteinExistence type="predicted"/>